<dbReference type="AlphaFoldDB" id="B2A5D6"/>
<protein>
    <submittedName>
        <fullName evidence="1">Uncharacterized protein</fullName>
    </submittedName>
</protein>
<dbReference type="Proteomes" id="UP000001683">
    <property type="component" value="Chromosome"/>
</dbReference>
<organism evidence="1 2">
    <name type="scientific">Natranaerobius thermophilus (strain ATCC BAA-1301 / DSM 18059 / JW/NM-WN-LF)</name>
    <dbReference type="NCBI Taxonomy" id="457570"/>
    <lineage>
        <taxon>Bacteria</taxon>
        <taxon>Bacillati</taxon>
        <taxon>Bacillota</taxon>
        <taxon>Clostridia</taxon>
        <taxon>Natranaerobiales</taxon>
        <taxon>Natranaerobiaceae</taxon>
        <taxon>Natranaerobius</taxon>
    </lineage>
</organism>
<name>B2A5D6_NATTJ</name>
<evidence type="ECO:0000313" key="2">
    <source>
        <dbReference type="Proteomes" id="UP000001683"/>
    </source>
</evidence>
<reference evidence="1 2" key="2">
    <citation type="journal article" date="2011" name="J. Bacteriol.">
        <title>Complete genome sequence of the anaerobic, halophilic alkalithermophile Natranaerobius thermophilus JW/NM-WN-LF.</title>
        <authorList>
            <person name="Zhao B."/>
            <person name="Mesbah N.M."/>
            <person name="Dalin E."/>
            <person name="Goodwin L."/>
            <person name="Nolan M."/>
            <person name="Pitluck S."/>
            <person name="Chertkov O."/>
            <person name="Brettin T.S."/>
            <person name="Han J."/>
            <person name="Larimer F.W."/>
            <person name="Land M.L."/>
            <person name="Hauser L."/>
            <person name="Kyrpides N."/>
            <person name="Wiegel J."/>
        </authorList>
    </citation>
    <scope>NUCLEOTIDE SEQUENCE [LARGE SCALE GENOMIC DNA]</scope>
    <source>
        <strain evidence="2">ATCC BAA-1301 / DSM 18059 / JW/NM-WN-LF</strain>
    </source>
</reference>
<reference evidence="1 2" key="1">
    <citation type="submission" date="2008-04" db="EMBL/GenBank/DDBJ databases">
        <title>Complete sequence of chromosome of Natranaerobius thermophilus JW/NM-WN-LF.</title>
        <authorList>
            <consortium name="US DOE Joint Genome Institute"/>
            <person name="Copeland A."/>
            <person name="Lucas S."/>
            <person name="Lapidus A."/>
            <person name="Glavina del Rio T."/>
            <person name="Dalin E."/>
            <person name="Tice H."/>
            <person name="Bruce D."/>
            <person name="Goodwin L."/>
            <person name="Pitluck S."/>
            <person name="Chertkov O."/>
            <person name="Brettin T."/>
            <person name="Detter J.C."/>
            <person name="Han C."/>
            <person name="Kuske C.R."/>
            <person name="Schmutz J."/>
            <person name="Larimer F."/>
            <person name="Land M."/>
            <person name="Hauser L."/>
            <person name="Kyrpides N."/>
            <person name="Lykidis A."/>
            <person name="Mesbah N.M."/>
            <person name="Wiegel J."/>
        </authorList>
    </citation>
    <scope>NUCLEOTIDE SEQUENCE [LARGE SCALE GENOMIC DNA]</scope>
    <source>
        <strain evidence="2">ATCC BAA-1301 / DSM 18059 / JW/NM-WN-LF</strain>
    </source>
</reference>
<evidence type="ECO:0000313" key="1">
    <source>
        <dbReference type="EMBL" id="ACB83970.1"/>
    </source>
</evidence>
<keyword evidence="2" id="KW-1185">Reference proteome</keyword>
<dbReference type="InterPro" id="IPR046687">
    <property type="entry name" value="DUF6557"/>
</dbReference>
<proteinExistence type="predicted"/>
<dbReference type="EMBL" id="CP001034">
    <property type="protein sequence ID" value="ACB83970.1"/>
    <property type="molecule type" value="Genomic_DNA"/>
</dbReference>
<dbReference type="KEGG" id="nth:Nther_0374"/>
<dbReference type="Pfam" id="PF20194">
    <property type="entry name" value="DUF6557"/>
    <property type="match status" value="1"/>
</dbReference>
<dbReference type="HOGENOM" id="CLU_1433118_0_0_9"/>
<sequence>MVLLLKGLLMLYKDSVEEVEQEFQEMYPHLNSHIENGNVRKVFNELLTIEEKEANFIVRIEEGKCMINKKITYGFKAQRYSSPENKLDTEDNDYSLSFISWDEILGMEIDERILIAYRPTKILAVMIHEMTVYGFDSKSVQSQKNDFIKAILNNYKGEDLNIDDEDEIKLYIVSEDDEDEDFDDEDTEE</sequence>
<accession>B2A5D6</accession>
<dbReference type="InParanoid" id="B2A5D6"/>
<gene>
    <name evidence="1" type="ordered locus">Nther_0374</name>
</gene>